<dbReference type="AlphaFoldDB" id="A0A7X1F8L0"/>
<gene>
    <name evidence="3" type="ORF">H7F49_11955</name>
</gene>
<feature type="compositionally biased region" description="Pro residues" evidence="1">
    <location>
        <begin position="48"/>
        <end position="68"/>
    </location>
</feature>
<comment type="caution">
    <text evidence="3">The sequence shown here is derived from an EMBL/GenBank/DDBJ whole genome shotgun (WGS) entry which is preliminary data.</text>
</comment>
<feature type="signal peptide" evidence="2">
    <location>
        <begin position="1"/>
        <end position="33"/>
    </location>
</feature>
<reference evidence="3 4" key="1">
    <citation type="submission" date="2020-08" db="EMBL/GenBank/DDBJ databases">
        <title>The genome sequence of Novosphingobium flavum 4Y4.</title>
        <authorList>
            <person name="Liu Y."/>
        </authorList>
    </citation>
    <scope>NUCLEOTIDE SEQUENCE [LARGE SCALE GENOMIC DNA]</scope>
    <source>
        <strain evidence="3 4">4Y4</strain>
    </source>
</reference>
<dbReference type="Pfam" id="PF06986">
    <property type="entry name" value="F_T4SS_TraN"/>
    <property type="match status" value="1"/>
</dbReference>
<protein>
    <submittedName>
        <fullName evidence="3">Conjugal transfer protein TraN</fullName>
    </submittedName>
</protein>
<sequence>MDGRGLRNRRRTAALLAAYFFMITLLAPTGTHAQVYIPPPDDLIEPQPALPPATDPGVPPPAPPPPSAPATMTWDEAKAQARELGSTVRGANQGITDAPGAAGQIPGYQANYPGLTQYYDNPGNMYADGAAAGYSSDAYRTANSTTRPTVDVKRSDLSRANTVTEDPNAYLQGMSSDGSTGNCVPLPPGSGGANMAEWTCNVGSTVVEQPKTCTRSLSVSAWNETLYQYLCVTSPSFAGCTSLEGSSLCRKTGTYPVPQYNLTVDYYDCDGSISDPNVYLMGTVPKPPPANAFQVVSNVYRCNTEGITDALTFDPVTGFPQQYVTGLQQCGSLGSEPSCTRSSPSAAGLTDRQLCKTWDFIGDPFGGGGYLTCAEPAAPEEVYACSSNVAGVVPESSVSKWFTETWTDNACSVDLGTCTLASETCTAPGETQLIDGVPVTRPCWESTKTYQCQTVVGGGNDCGKLDATPGCTFDHETCLDDPPSSDGSCKVAERIYKCPIPGSTEQPAQYICGGDVYCVNGDCEPIVREASDEFKDAVVALNALGQANAEFDENTLTLFKGTAESCAHKVFGLANCCSGKGVPLLTPLLCSPSEVLLDQKDDAGLCHKIGTYCSSSFLGICLTKRDVYCCFQSKISRILQEQGRPQIGKTWGTPKKPVCDGFTIFEFQQLDLSVMDFREIYAEFVDAAKLPDEAATLIDIQTKIEAYYAAHKP</sequence>
<name>A0A7X1F8L0_9SPHN</name>
<evidence type="ECO:0000256" key="2">
    <source>
        <dbReference type="SAM" id="SignalP"/>
    </source>
</evidence>
<evidence type="ECO:0000313" key="3">
    <source>
        <dbReference type="EMBL" id="MBC2652418.1"/>
    </source>
</evidence>
<feature type="region of interest" description="Disordered" evidence="1">
    <location>
        <begin position="37"/>
        <end position="71"/>
    </location>
</feature>
<feature type="chain" id="PRO_5030832977" evidence="2">
    <location>
        <begin position="34"/>
        <end position="713"/>
    </location>
</feature>
<evidence type="ECO:0000313" key="4">
    <source>
        <dbReference type="Proteomes" id="UP000520156"/>
    </source>
</evidence>
<dbReference type="InterPro" id="IPR014121">
    <property type="entry name" value="TraN_Ftype"/>
</dbReference>
<proteinExistence type="predicted"/>
<evidence type="ECO:0000256" key="1">
    <source>
        <dbReference type="SAM" id="MobiDB-lite"/>
    </source>
</evidence>
<dbReference type="EMBL" id="JACLAU010000019">
    <property type="protein sequence ID" value="MBC2652418.1"/>
    <property type="molecule type" value="Genomic_DNA"/>
</dbReference>
<keyword evidence="2" id="KW-0732">Signal</keyword>
<dbReference type="Proteomes" id="UP000520156">
    <property type="component" value="Unassembled WGS sequence"/>
</dbReference>
<organism evidence="3 4">
    <name type="scientific">Novosphingobium aerophilum</name>
    <dbReference type="NCBI Taxonomy" id="2839843"/>
    <lineage>
        <taxon>Bacteria</taxon>
        <taxon>Pseudomonadati</taxon>
        <taxon>Pseudomonadota</taxon>
        <taxon>Alphaproteobacteria</taxon>
        <taxon>Sphingomonadales</taxon>
        <taxon>Sphingomonadaceae</taxon>
        <taxon>Novosphingobium</taxon>
    </lineage>
</organism>
<accession>A0A7X1F8L0</accession>
<keyword evidence="4" id="KW-1185">Reference proteome</keyword>